<sequence>MLWVALALVLMGFASVVVHFGCLLIIFIVLVGIGIFNYLYSQPFPYNLVLCVLYLLFLLWGWKHILRDRY</sequence>
<accession>A0A3S4WPU7</accession>
<dbReference type="AlphaFoldDB" id="A0A3S4WPU7"/>
<evidence type="ECO:0000313" key="3">
    <source>
        <dbReference type="Proteomes" id="UP000278157"/>
    </source>
</evidence>
<proteinExistence type="predicted"/>
<dbReference type="EMBL" id="LR134372">
    <property type="protein sequence ID" value="VEG85541.1"/>
    <property type="molecule type" value="Genomic_DNA"/>
</dbReference>
<feature type="transmembrane region" description="Helical" evidence="1">
    <location>
        <begin position="7"/>
        <end position="38"/>
    </location>
</feature>
<dbReference type="Proteomes" id="UP000278157">
    <property type="component" value="Chromosome"/>
</dbReference>
<reference evidence="2 3" key="1">
    <citation type="submission" date="2018-12" db="EMBL/GenBank/DDBJ databases">
        <authorList>
            <consortium name="Pathogen Informatics"/>
        </authorList>
    </citation>
    <scope>NUCLEOTIDE SEQUENCE [LARGE SCALE GENOMIC DNA]</scope>
    <source>
        <strain evidence="2 3">NCTC11541</strain>
    </source>
</reference>
<feature type="transmembrane region" description="Helical" evidence="1">
    <location>
        <begin position="44"/>
        <end position="62"/>
    </location>
</feature>
<keyword evidence="1" id="KW-1133">Transmembrane helix</keyword>
<evidence type="ECO:0000256" key="1">
    <source>
        <dbReference type="SAM" id="Phobius"/>
    </source>
</evidence>
<keyword evidence="1" id="KW-0472">Membrane</keyword>
<keyword evidence="1" id="KW-0812">Transmembrane</keyword>
<organism evidence="2 3">
    <name type="scientific">Campylobacter upsaliensis</name>
    <dbReference type="NCBI Taxonomy" id="28080"/>
    <lineage>
        <taxon>Bacteria</taxon>
        <taxon>Pseudomonadati</taxon>
        <taxon>Campylobacterota</taxon>
        <taxon>Epsilonproteobacteria</taxon>
        <taxon>Campylobacterales</taxon>
        <taxon>Campylobacteraceae</taxon>
        <taxon>Campylobacter</taxon>
    </lineage>
</organism>
<gene>
    <name evidence="2" type="ORF">NCTC11541_01609</name>
</gene>
<name>A0A3S4WPU7_CAMUP</name>
<protein>
    <submittedName>
        <fullName evidence="2">Integral membrane protein</fullName>
    </submittedName>
</protein>
<evidence type="ECO:0000313" key="2">
    <source>
        <dbReference type="EMBL" id="VEG85541.1"/>
    </source>
</evidence>